<protein>
    <submittedName>
        <fullName evidence="2">Uncharacterized protein</fullName>
    </submittedName>
</protein>
<dbReference type="AlphaFoldDB" id="A0A6A6NRB9"/>
<sequence length="691" mass="74135">MAPPSKQERRQMRQRGAASRQIQPTSFGFSFGGGAGASTAGPSAAVGTRARTPPAPLQTRRSARKTPAAGASSSSISASARRAQGQRQRQSRSASAAPAKTPGTSAMTGSARSNADVQSAARPQSSRSAKMPVAESPSALKTPIVVVQATGKRKRTSVAPVMEEGEKDDGEEVDELGGQNDSLHSVVSSGKKSKTRKRRSGSGVGASLLAEDADEDELDTTDAAHRIASARKMQAEEDTELRVAGSRKEKGKGKNVMAEYIANEENSPGTAVRASLRGRKSLRAPLGVLQSQQEKVVQNAREGDEEQEAEKDDAEAEGGPSRRGTALGRRGRRSQQNEQPIATVERRRDTRIAEQTDDRATITEVSAARPKKRGRPRRTDVEPEPEQGEATSRPAKRTRTSDRQQSSTSPKQPAKEQSPAPSLRGRGRSPKTKAQEEVPRTTPVKSSGRIARTARQIESEPESESSDTHSDPEEEEEASEDEPHRHRHSRGRPPLSRPATAAKPHAAVEPKSKLQNRKGRMRANTTSRSTPTTRQRAPTASPPPLARAHRASRPSVPITVHRFTNFGASSAENSENVDELTSSLPTIAPSLPRLPPNPSDVLAQICAEVTARLAAALVRQSNQAAHGPQRRAYAHKAAAVQAYARALADALFDVSEAADAGAALAQRVKGARREARALGERLEEFTFYSQW</sequence>
<organism evidence="2 3">
    <name type="scientific">Lineolata rhizophorae</name>
    <dbReference type="NCBI Taxonomy" id="578093"/>
    <lineage>
        <taxon>Eukaryota</taxon>
        <taxon>Fungi</taxon>
        <taxon>Dikarya</taxon>
        <taxon>Ascomycota</taxon>
        <taxon>Pezizomycotina</taxon>
        <taxon>Dothideomycetes</taxon>
        <taxon>Dothideomycetes incertae sedis</taxon>
        <taxon>Lineolatales</taxon>
        <taxon>Lineolataceae</taxon>
        <taxon>Lineolata</taxon>
    </lineage>
</organism>
<feature type="compositionally biased region" description="Low complexity" evidence="1">
    <location>
        <begin position="522"/>
        <end position="539"/>
    </location>
</feature>
<feature type="compositionally biased region" description="Basic and acidic residues" evidence="1">
    <location>
        <begin position="344"/>
        <end position="361"/>
    </location>
</feature>
<feature type="compositionally biased region" description="Basic residues" evidence="1">
    <location>
        <begin position="191"/>
        <end position="200"/>
    </location>
</feature>
<feature type="region of interest" description="Disordered" evidence="1">
    <location>
        <begin position="1"/>
        <end position="556"/>
    </location>
</feature>
<keyword evidence="3" id="KW-1185">Reference proteome</keyword>
<feature type="compositionally biased region" description="Low complexity" evidence="1">
    <location>
        <begin position="68"/>
        <end position="97"/>
    </location>
</feature>
<gene>
    <name evidence="2" type="ORF">BDY21DRAFT_423837</name>
</gene>
<dbReference type="SMART" id="SM00384">
    <property type="entry name" value="AT_hook"/>
    <property type="match status" value="3"/>
</dbReference>
<dbReference type="Proteomes" id="UP000799766">
    <property type="component" value="Unassembled WGS sequence"/>
</dbReference>
<accession>A0A6A6NRB9</accession>
<feature type="compositionally biased region" description="Acidic residues" evidence="1">
    <location>
        <begin position="211"/>
        <end position="220"/>
    </location>
</feature>
<proteinExistence type="predicted"/>
<evidence type="ECO:0000256" key="1">
    <source>
        <dbReference type="SAM" id="MobiDB-lite"/>
    </source>
</evidence>
<evidence type="ECO:0000313" key="3">
    <source>
        <dbReference type="Proteomes" id="UP000799766"/>
    </source>
</evidence>
<dbReference type="OrthoDB" id="5377952at2759"/>
<reference evidence="2" key="1">
    <citation type="journal article" date="2020" name="Stud. Mycol.">
        <title>101 Dothideomycetes genomes: a test case for predicting lifestyles and emergence of pathogens.</title>
        <authorList>
            <person name="Haridas S."/>
            <person name="Albert R."/>
            <person name="Binder M."/>
            <person name="Bloem J."/>
            <person name="Labutti K."/>
            <person name="Salamov A."/>
            <person name="Andreopoulos B."/>
            <person name="Baker S."/>
            <person name="Barry K."/>
            <person name="Bills G."/>
            <person name="Bluhm B."/>
            <person name="Cannon C."/>
            <person name="Castanera R."/>
            <person name="Culley D."/>
            <person name="Daum C."/>
            <person name="Ezra D."/>
            <person name="Gonzalez J."/>
            <person name="Henrissat B."/>
            <person name="Kuo A."/>
            <person name="Liang C."/>
            <person name="Lipzen A."/>
            <person name="Lutzoni F."/>
            <person name="Magnuson J."/>
            <person name="Mondo S."/>
            <person name="Nolan M."/>
            <person name="Ohm R."/>
            <person name="Pangilinan J."/>
            <person name="Park H.-J."/>
            <person name="Ramirez L."/>
            <person name="Alfaro M."/>
            <person name="Sun H."/>
            <person name="Tritt A."/>
            <person name="Yoshinaga Y."/>
            <person name="Zwiers L.-H."/>
            <person name="Turgeon B."/>
            <person name="Goodwin S."/>
            <person name="Spatafora J."/>
            <person name="Crous P."/>
            <person name="Grigoriev I."/>
        </authorList>
    </citation>
    <scope>NUCLEOTIDE SEQUENCE</scope>
    <source>
        <strain evidence="2">ATCC 16933</strain>
    </source>
</reference>
<evidence type="ECO:0000313" key="2">
    <source>
        <dbReference type="EMBL" id="KAF2454259.1"/>
    </source>
</evidence>
<name>A0A6A6NRB9_9PEZI</name>
<feature type="compositionally biased region" description="Acidic residues" evidence="1">
    <location>
        <begin position="303"/>
        <end position="316"/>
    </location>
</feature>
<feature type="compositionally biased region" description="Polar residues" evidence="1">
    <location>
        <begin position="102"/>
        <end position="117"/>
    </location>
</feature>
<feature type="compositionally biased region" description="Basic and acidic residues" evidence="1">
    <location>
        <begin position="1"/>
        <end position="11"/>
    </location>
</feature>
<dbReference type="InterPro" id="IPR017956">
    <property type="entry name" value="AT_hook_DNA-bd_motif"/>
</dbReference>
<feature type="compositionally biased region" description="Low complexity" evidence="1">
    <location>
        <begin position="118"/>
        <end position="129"/>
    </location>
</feature>
<feature type="compositionally biased region" description="Low complexity" evidence="1">
    <location>
        <begin position="37"/>
        <end position="48"/>
    </location>
</feature>
<feature type="compositionally biased region" description="Acidic residues" evidence="1">
    <location>
        <begin position="163"/>
        <end position="175"/>
    </location>
</feature>
<feature type="compositionally biased region" description="Low complexity" evidence="1">
    <location>
        <begin position="317"/>
        <end position="328"/>
    </location>
</feature>
<dbReference type="GO" id="GO:0003677">
    <property type="term" value="F:DNA binding"/>
    <property type="evidence" value="ECO:0007669"/>
    <property type="project" value="InterPro"/>
</dbReference>
<dbReference type="EMBL" id="MU001692">
    <property type="protein sequence ID" value="KAF2454259.1"/>
    <property type="molecule type" value="Genomic_DNA"/>
</dbReference>